<dbReference type="SUPFAM" id="SSF46785">
    <property type="entry name" value="Winged helix' DNA-binding domain"/>
    <property type="match status" value="1"/>
</dbReference>
<dbReference type="InterPro" id="IPR050313">
    <property type="entry name" value="Carb_Metab_HTH_regulators"/>
</dbReference>
<name>Q6N1J4_RHOPA</name>
<dbReference type="SUPFAM" id="SSF100950">
    <property type="entry name" value="NagB/RpiA/CoA transferase-like"/>
    <property type="match status" value="1"/>
</dbReference>
<dbReference type="EMBL" id="CP116810">
    <property type="protein sequence ID" value="WCL94608.1"/>
    <property type="molecule type" value="Genomic_DNA"/>
</dbReference>
<dbReference type="GO" id="GO:0003677">
    <property type="term" value="F:DNA binding"/>
    <property type="evidence" value="ECO:0007669"/>
    <property type="project" value="UniProtKB-KW"/>
</dbReference>
<evidence type="ECO:0000313" key="5">
    <source>
        <dbReference type="EMBL" id="CAE29852.1"/>
    </source>
</evidence>
<dbReference type="PROSITE" id="PS51000">
    <property type="entry name" value="HTH_DEOR_2"/>
    <property type="match status" value="1"/>
</dbReference>
<dbReference type="Pfam" id="PF00455">
    <property type="entry name" value="DeoRC"/>
    <property type="match status" value="1"/>
</dbReference>
<dbReference type="InterPro" id="IPR014036">
    <property type="entry name" value="DeoR-like_C"/>
</dbReference>
<sequence length="265" mass="28282">MTALTHRQSEILNLARASGRVMVEDLVRRFEVSAQTIRKDLNDLCDQRSLTRIHGGAIIASGVANLAYEARRFVAAEEKKAIGAAAAAQIPNGCSLFINIGTTTEEVASALSAHQDLLVITNNLNVAMLLYRHPRIEVIVAGGTVRRADGAVIGSTATSLIGQFKVDYAIIGASAIDEEGALLDFDYREVQASQAIIANARSVMLVADSTKLERNAPVRIAHLSQIQTFVTDRALPSSLQAICDTNGIEVIEACAAKLDLDESAA</sequence>
<keyword evidence="2" id="KW-0805">Transcription regulation</keyword>
<evidence type="ECO:0000256" key="1">
    <source>
        <dbReference type="ARBA" id="ARBA00022491"/>
    </source>
</evidence>
<dbReference type="HOGENOM" id="CLU_060699_0_0_5"/>
<reference evidence="5 7" key="2">
    <citation type="journal article" date="2004" name="Nat. Biotechnol.">
        <title>Complete genome sequence of the metabolically versatile photosynthetic bacterium Rhodopseudomonas palustris.</title>
        <authorList>
            <person name="Larimer F.W."/>
            <person name="Chain P."/>
            <person name="Hauser L."/>
            <person name="Lamerdin J."/>
            <person name="Malfatti S."/>
            <person name="Do L."/>
            <person name="Land M.L."/>
            <person name="Pelletier D.A."/>
            <person name="Beatty J.T."/>
            <person name="Lang A.S."/>
            <person name="Tabita F.R."/>
            <person name="Gibson J.L."/>
            <person name="Hanson T.E."/>
            <person name="Bobst C."/>
            <person name="Torres J.L."/>
            <person name="Peres C."/>
            <person name="Harrison F.H."/>
            <person name="Gibson J."/>
            <person name="Harwood C.S."/>
        </authorList>
    </citation>
    <scope>NUCLEOTIDE SEQUENCE [LARGE SCALE GENOMIC DNA]</scope>
    <source>
        <strain evidence="7">ATCC BAA-98 / CGA009</strain>
        <strain evidence="5">CGA009</strain>
    </source>
</reference>
<keyword evidence="6" id="KW-0238">DNA-binding</keyword>
<keyword evidence="3" id="KW-0804">Transcription</keyword>
<dbReference type="InterPro" id="IPR037171">
    <property type="entry name" value="NagB/RpiA_transferase-like"/>
</dbReference>
<accession>Q6N1J4</accession>
<dbReference type="Proteomes" id="UP000001426">
    <property type="component" value="Chromosome"/>
</dbReference>
<evidence type="ECO:0000256" key="3">
    <source>
        <dbReference type="ARBA" id="ARBA00023163"/>
    </source>
</evidence>
<dbReference type="InterPro" id="IPR036390">
    <property type="entry name" value="WH_DNA-bd_sf"/>
</dbReference>
<keyword evidence="7" id="KW-1185">Reference proteome</keyword>
<dbReference type="GO" id="GO:0003700">
    <property type="term" value="F:DNA-binding transcription factor activity"/>
    <property type="evidence" value="ECO:0007669"/>
    <property type="project" value="InterPro"/>
</dbReference>
<gene>
    <name evidence="5" type="primary">glpR</name>
    <name evidence="5" type="ordered locus">RPA4411</name>
    <name evidence="6" type="ORF">TX73_022865</name>
</gene>
<organism evidence="5">
    <name type="scientific">Rhodopseudomonas palustris (strain ATCC BAA-98 / CGA009)</name>
    <dbReference type="NCBI Taxonomy" id="258594"/>
    <lineage>
        <taxon>Bacteria</taxon>
        <taxon>Pseudomonadati</taxon>
        <taxon>Pseudomonadota</taxon>
        <taxon>Alphaproteobacteria</taxon>
        <taxon>Hyphomicrobiales</taxon>
        <taxon>Nitrobacteraceae</taxon>
        <taxon>Rhodopseudomonas</taxon>
    </lineage>
</organism>
<dbReference type="RefSeq" id="WP_011159945.1">
    <property type="nucleotide sequence ID" value="NZ_CP116810.1"/>
</dbReference>
<dbReference type="EMBL" id="BX572607">
    <property type="protein sequence ID" value="CAE29852.1"/>
    <property type="molecule type" value="Genomic_DNA"/>
</dbReference>
<dbReference type="SMART" id="SM01134">
    <property type="entry name" value="DeoRC"/>
    <property type="match status" value="1"/>
</dbReference>
<dbReference type="InterPro" id="IPR036388">
    <property type="entry name" value="WH-like_DNA-bd_sf"/>
</dbReference>
<dbReference type="STRING" id="258594.RPA4411"/>
<keyword evidence="1" id="KW-0678">Repressor</keyword>
<dbReference type="eggNOG" id="COG1349">
    <property type="taxonomic scope" value="Bacteria"/>
</dbReference>
<proteinExistence type="predicted"/>
<reference evidence="6" key="1">
    <citation type="submission" date="2003-07" db="EMBL/GenBank/DDBJ databases">
        <authorList>
            <consortium name="Rhodopseudomonas genome consortium"/>
            <person name="Larimer F."/>
            <person name="Harwood C."/>
        </authorList>
    </citation>
    <scope>NUCLEOTIDE SEQUENCE</scope>
    <source>
        <strain evidence="6">CGA009</strain>
    </source>
</reference>
<dbReference type="PRINTS" id="PR00037">
    <property type="entry name" value="HTHLACR"/>
</dbReference>
<feature type="domain" description="HTH deoR-type" evidence="4">
    <location>
        <begin position="4"/>
        <end position="59"/>
    </location>
</feature>
<reference evidence="6" key="3">
    <citation type="submission" date="2022-12" db="EMBL/GenBank/DDBJ databases">
        <title>Complete genome sequence of Rhodopseudomonas palustris CGA0092 and corrections to the R. palustris CGA009 genome sequence.</title>
        <authorList>
            <person name="Mazny B.R."/>
            <person name="Sheff O.F."/>
            <person name="LaSarre B."/>
            <person name="McKinlay A."/>
            <person name="McKinlay J.B."/>
        </authorList>
    </citation>
    <scope>NUCLEOTIDE SEQUENCE</scope>
    <source>
        <strain evidence="6">CGA009</strain>
    </source>
</reference>
<dbReference type="PANTHER" id="PTHR30363">
    <property type="entry name" value="HTH-TYPE TRANSCRIPTIONAL REGULATOR SRLR-RELATED"/>
    <property type="match status" value="1"/>
</dbReference>
<evidence type="ECO:0000313" key="7">
    <source>
        <dbReference type="Proteomes" id="UP000001426"/>
    </source>
</evidence>
<dbReference type="GeneID" id="66895546"/>
<dbReference type="Gene3D" id="1.10.10.10">
    <property type="entry name" value="Winged helix-like DNA-binding domain superfamily/Winged helix DNA-binding domain"/>
    <property type="match status" value="1"/>
</dbReference>
<evidence type="ECO:0000259" key="4">
    <source>
        <dbReference type="PROSITE" id="PS51000"/>
    </source>
</evidence>
<dbReference type="AlphaFoldDB" id="Q6N1J4"/>
<dbReference type="KEGG" id="rpa:TX73_022865"/>
<dbReference type="Pfam" id="PF08220">
    <property type="entry name" value="HTH_DeoR"/>
    <property type="match status" value="1"/>
</dbReference>
<dbReference type="Gene3D" id="3.40.50.1360">
    <property type="match status" value="1"/>
</dbReference>
<dbReference type="SMART" id="SM00420">
    <property type="entry name" value="HTH_DEOR"/>
    <property type="match status" value="1"/>
</dbReference>
<dbReference type="PANTHER" id="PTHR30363:SF4">
    <property type="entry name" value="GLYCEROL-3-PHOSPHATE REGULON REPRESSOR"/>
    <property type="match status" value="1"/>
</dbReference>
<protein>
    <submittedName>
        <fullName evidence="6">DeoR/GlpR family DNA-binding transcription regulator</fullName>
    </submittedName>
    <submittedName>
        <fullName evidence="5">Glycerol-3-phosphate regulon repressor glpR, DeoR family</fullName>
    </submittedName>
</protein>
<evidence type="ECO:0000313" key="6">
    <source>
        <dbReference type="EMBL" id="WCL94608.1"/>
    </source>
</evidence>
<dbReference type="InterPro" id="IPR001034">
    <property type="entry name" value="DeoR_HTH"/>
</dbReference>
<dbReference type="PhylomeDB" id="Q6N1J4"/>
<evidence type="ECO:0000256" key="2">
    <source>
        <dbReference type="ARBA" id="ARBA00023015"/>
    </source>
</evidence>